<gene>
    <name evidence="1" type="ORF">JET18_18780</name>
</gene>
<dbReference type="PROSITE" id="PS51257">
    <property type="entry name" value="PROKAR_LIPOPROTEIN"/>
    <property type="match status" value="1"/>
</dbReference>
<organism evidence="1 2">
    <name type="scientific">Chryseobacterium endalhagicum</name>
    <dbReference type="NCBI Taxonomy" id="2797638"/>
    <lineage>
        <taxon>Bacteria</taxon>
        <taxon>Pseudomonadati</taxon>
        <taxon>Bacteroidota</taxon>
        <taxon>Flavobacteriia</taxon>
        <taxon>Flavobacteriales</taxon>
        <taxon>Weeksellaceae</taxon>
        <taxon>Chryseobacterium group</taxon>
        <taxon>Chryseobacterium</taxon>
    </lineage>
</organism>
<proteinExistence type="predicted"/>
<evidence type="ECO:0000313" key="2">
    <source>
        <dbReference type="Proteomes" id="UP000661696"/>
    </source>
</evidence>
<evidence type="ECO:0000313" key="1">
    <source>
        <dbReference type="EMBL" id="MBL1222908.1"/>
    </source>
</evidence>
<protein>
    <recommendedName>
        <fullName evidence="3">Lipoprotein</fullName>
    </recommendedName>
</protein>
<evidence type="ECO:0008006" key="3">
    <source>
        <dbReference type="Google" id="ProtNLM"/>
    </source>
</evidence>
<accession>A0ABS1QJX0</accession>
<dbReference type="RefSeq" id="WP_202093646.1">
    <property type="nucleotide sequence ID" value="NZ_JAELVM010000003.1"/>
</dbReference>
<reference evidence="1 2" key="1">
    <citation type="submission" date="2020-12" db="EMBL/GenBank/DDBJ databases">
        <title>Chryseobacterium endoalhailicus sp. nov., isolated from seed of leguminous plant.</title>
        <authorList>
            <person name="Zhang X."/>
        </authorList>
    </citation>
    <scope>NUCLEOTIDE SEQUENCE [LARGE SCALE GENOMIC DNA]</scope>
    <source>
        <strain evidence="1 2">L7</strain>
    </source>
</reference>
<keyword evidence="2" id="KW-1185">Reference proteome</keyword>
<dbReference type="Proteomes" id="UP000661696">
    <property type="component" value="Unassembled WGS sequence"/>
</dbReference>
<dbReference type="EMBL" id="JAELVM010000003">
    <property type="protein sequence ID" value="MBL1222908.1"/>
    <property type="molecule type" value="Genomic_DNA"/>
</dbReference>
<comment type="caution">
    <text evidence="1">The sequence shown here is derived from an EMBL/GenBank/DDBJ whole genome shotgun (WGS) entry which is preliminary data.</text>
</comment>
<name>A0ABS1QJX0_9FLAO</name>
<sequence>MKKISFLCISLLIFTACKNDSKTTTETLTAEKDTAEAKAIAVENKTASEKKEIPALKKCTEKQIEYETEQECIFSNAHIADVYKTTIQDQEIEKSELLLTELPKENITKEINQDGLISISYTVTPKKTDIEFSFEGGVTTLSLEQQNKDVKRLIIHSAD</sequence>